<dbReference type="InterPro" id="IPR006086">
    <property type="entry name" value="XPG-I_dom"/>
</dbReference>
<keyword evidence="5" id="KW-0479">Metal-binding</keyword>
<dbReference type="PANTHER" id="PTHR11081">
    <property type="entry name" value="FLAP ENDONUCLEASE FAMILY MEMBER"/>
    <property type="match status" value="1"/>
</dbReference>
<name>A0A8C5QGX5_9ANUR</name>
<keyword evidence="8" id="KW-0378">Hydrolase</keyword>
<evidence type="ECO:0008006" key="22">
    <source>
        <dbReference type="Google" id="ProtNLM"/>
    </source>
</evidence>
<evidence type="ECO:0000256" key="10">
    <source>
        <dbReference type="ARBA" id="ARBA00022842"/>
    </source>
</evidence>
<evidence type="ECO:0000256" key="16">
    <source>
        <dbReference type="SAM" id="MobiDB-lite"/>
    </source>
</evidence>
<dbReference type="PANTHER" id="PTHR11081:SF71">
    <property type="entry name" value="FLAP ENDONUCLEASE 1"/>
    <property type="match status" value="1"/>
</dbReference>
<dbReference type="CDD" id="cd09907">
    <property type="entry name" value="H3TH_FEN1-Euk"/>
    <property type="match status" value="1"/>
</dbReference>
<dbReference type="GO" id="GO:0008409">
    <property type="term" value="F:5'-3' exonuclease activity"/>
    <property type="evidence" value="ECO:0007669"/>
    <property type="project" value="TreeGrafter"/>
</dbReference>
<dbReference type="InterPro" id="IPR006085">
    <property type="entry name" value="XPG_DNA_repair_N"/>
</dbReference>
<feature type="region of interest" description="Disordered" evidence="16">
    <location>
        <begin position="303"/>
        <end position="342"/>
    </location>
</feature>
<keyword evidence="17" id="KW-1133">Transmembrane helix</keyword>
<dbReference type="FunFam" id="1.10.150.20:FF:000009">
    <property type="entry name" value="Flap endonuclease 1"/>
    <property type="match status" value="1"/>
</dbReference>
<feature type="compositionally biased region" description="Polar residues" evidence="16">
    <location>
        <begin position="316"/>
        <end position="329"/>
    </location>
</feature>
<evidence type="ECO:0000256" key="15">
    <source>
        <dbReference type="ARBA" id="ARBA00034726"/>
    </source>
</evidence>
<keyword evidence="12" id="KW-0234">DNA repair</keyword>
<evidence type="ECO:0000256" key="4">
    <source>
        <dbReference type="ARBA" id="ARBA00022722"/>
    </source>
</evidence>
<feature type="domain" description="XPG N-terminal" evidence="19">
    <location>
        <begin position="1"/>
        <end position="106"/>
    </location>
</feature>
<feature type="transmembrane region" description="Helical" evidence="17">
    <location>
        <begin position="355"/>
        <end position="377"/>
    </location>
</feature>
<dbReference type="SUPFAM" id="SSF88723">
    <property type="entry name" value="PIN domain-like"/>
    <property type="match status" value="1"/>
</dbReference>
<comment type="function">
    <text evidence="14">Structure-specific nuclease with 5'-flap endonuclease and 5'-3' exonuclease activities involved in DNA replication and repair. During DNA replication, cleaves the 5'-overhanging flap structure that is generated by displacement synthesis when DNA polymerase encounters the 5'-end of a downstream Okazaki fragment. It enters the flap from the 5'-end and then tracks to cleave the flap base, leaving a nick for ligation. Also involved in the long patch base excision repair (LP-BER) pathway, by cleaving within the apurinic/apyrimidinic (AP) site-terminated flap. Acts as a genome stabilization factor that prevents flaps from equilibrating into structures that lead to duplications and deletions. Also possesses 5'-3' exonuclease activity on nicked or gapped double-stranded DNA, and exhibits RNase H activity. Also involved in replication and repair of rDNA and in repairing mitochondrial DNA.</text>
</comment>
<dbReference type="InterPro" id="IPR019974">
    <property type="entry name" value="XPG_CS"/>
</dbReference>
<keyword evidence="11" id="KW-0496">Mitochondrion</keyword>
<evidence type="ECO:0000256" key="7">
    <source>
        <dbReference type="ARBA" id="ARBA00022763"/>
    </source>
</evidence>
<proteinExistence type="inferred from homology"/>
<dbReference type="Pfam" id="PF00867">
    <property type="entry name" value="XPG_I"/>
    <property type="match status" value="1"/>
</dbReference>
<keyword evidence="21" id="KW-1185">Reference proteome</keyword>
<evidence type="ECO:0000259" key="19">
    <source>
        <dbReference type="SMART" id="SM00485"/>
    </source>
</evidence>
<dbReference type="SMART" id="SM00279">
    <property type="entry name" value="HhH2"/>
    <property type="match status" value="1"/>
</dbReference>
<evidence type="ECO:0000256" key="17">
    <source>
        <dbReference type="SAM" id="Phobius"/>
    </source>
</evidence>
<accession>A0A8C5QGX5</accession>
<keyword evidence="17" id="KW-0472">Membrane</keyword>
<evidence type="ECO:0000256" key="9">
    <source>
        <dbReference type="ARBA" id="ARBA00022839"/>
    </source>
</evidence>
<reference evidence="20" key="1">
    <citation type="submission" date="2025-08" db="UniProtKB">
        <authorList>
            <consortium name="Ensembl"/>
        </authorList>
    </citation>
    <scope>IDENTIFICATION</scope>
</reference>
<evidence type="ECO:0000256" key="13">
    <source>
        <dbReference type="ARBA" id="ARBA00023242"/>
    </source>
</evidence>
<keyword evidence="13" id="KW-0539">Nucleus</keyword>
<dbReference type="GO" id="GO:0006281">
    <property type="term" value="P:DNA repair"/>
    <property type="evidence" value="ECO:0007669"/>
    <property type="project" value="UniProtKB-KW"/>
</dbReference>
<protein>
    <recommendedName>
        <fullName evidence="22">Flap endonuclease 1</fullName>
    </recommendedName>
</protein>
<evidence type="ECO:0000256" key="14">
    <source>
        <dbReference type="ARBA" id="ARBA00029382"/>
    </source>
</evidence>
<dbReference type="InterPro" id="IPR008918">
    <property type="entry name" value="HhH2"/>
</dbReference>
<evidence type="ECO:0000256" key="1">
    <source>
        <dbReference type="ARBA" id="ARBA00001946"/>
    </source>
</evidence>
<evidence type="ECO:0000256" key="3">
    <source>
        <dbReference type="ARBA" id="ARBA00022705"/>
    </source>
</evidence>
<evidence type="ECO:0000256" key="5">
    <source>
        <dbReference type="ARBA" id="ARBA00022723"/>
    </source>
</evidence>
<comment type="similarity">
    <text evidence="15">Belongs to the XPG/RAD2 endonuclease family. FEN1 subfamily.</text>
</comment>
<sequence>MGISELSDVIGEAAPGAISSGPPHRYRGKVLAVDASIFLHQFDSAMPDLYNRHGENISVLKGFFYRTAFMLENGIKPVYVFDGKPPHLKHRKNEAKGQRTSSSASTGPKVRKDLEEMLTHLGVPFIQAPSEAEATCAALVAAGVAWGTVTEDMDALPFGSTRLIRNLKATVKQEVKEYDLQKILTALKMNRYQFVDLCILLGCDYCETIRGIGRKKALSMIQKHGNIEGILRAVKSDCVPQDFPYQETRKLLLEPDVAVLGEDDLRWKEIDKENLIRFLCYEKFLKKKDVMKKLEKIRLGNAAPSKKKKRKLPAAPSNQPRIDNIFPNTKSRRTEQVRRTRQSTDSQFVPRSFNLAVSMFIYIVTLCPFHCSACIVYTSPFSLYTGRSPEDTSPQAVTDAEQELTPAMDPLDYSVHFMNLIFFINRDFLIYFSSSFFCLSSSVVLGNDR</sequence>
<keyword evidence="3" id="KW-0235">DNA replication</keyword>
<keyword evidence="4" id="KW-0540">Nuclease</keyword>
<dbReference type="GO" id="GO:0004523">
    <property type="term" value="F:RNA-DNA hybrid ribonuclease activity"/>
    <property type="evidence" value="ECO:0007669"/>
    <property type="project" value="TreeGrafter"/>
</dbReference>
<evidence type="ECO:0000313" key="20">
    <source>
        <dbReference type="Ensembl" id="ENSLLEP00000038006.1"/>
    </source>
</evidence>
<keyword evidence="2" id="KW-0597">Phosphoprotein</keyword>
<organism evidence="20 21">
    <name type="scientific">Leptobrachium leishanense</name>
    <name type="common">Leishan spiny toad</name>
    <dbReference type="NCBI Taxonomy" id="445787"/>
    <lineage>
        <taxon>Eukaryota</taxon>
        <taxon>Metazoa</taxon>
        <taxon>Chordata</taxon>
        <taxon>Craniata</taxon>
        <taxon>Vertebrata</taxon>
        <taxon>Euteleostomi</taxon>
        <taxon>Amphibia</taxon>
        <taxon>Batrachia</taxon>
        <taxon>Anura</taxon>
        <taxon>Pelobatoidea</taxon>
        <taxon>Megophryidae</taxon>
        <taxon>Leptobrachium</taxon>
    </lineage>
</organism>
<evidence type="ECO:0000256" key="6">
    <source>
        <dbReference type="ARBA" id="ARBA00022759"/>
    </source>
</evidence>
<dbReference type="OrthoDB" id="1937206at2759"/>
<dbReference type="InterPro" id="IPR029060">
    <property type="entry name" value="PIN-like_dom_sf"/>
</dbReference>
<evidence type="ECO:0000256" key="8">
    <source>
        <dbReference type="ARBA" id="ARBA00022801"/>
    </source>
</evidence>
<dbReference type="GO" id="GO:0030145">
    <property type="term" value="F:manganese ion binding"/>
    <property type="evidence" value="ECO:0007669"/>
    <property type="project" value="TreeGrafter"/>
</dbReference>
<dbReference type="Gene3D" id="1.10.150.20">
    <property type="entry name" value="5' to 3' exonuclease, C-terminal subdomain"/>
    <property type="match status" value="1"/>
</dbReference>
<dbReference type="GO" id="GO:0000287">
    <property type="term" value="F:magnesium ion binding"/>
    <property type="evidence" value="ECO:0007669"/>
    <property type="project" value="TreeGrafter"/>
</dbReference>
<feature type="domain" description="XPG-I" evidence="18">
    <location>
        <begin position="119"/>
        <end position="189"/>
    </location>
</feature>
<reference evidence="20" key="2">
    <citation type="submission" date="2025-09" db="UniProtKB">
        <authorList>
            <consortium name="Ensembl"/>
        </authorList>
    </citation>
    <scope>IDENTIFICATION</scope>
</reference>
<dbReference type="SMART" id="SM00484">
    <property type="entry name" value="XPGI"/>
    <property type="match status" value="1"/>
</dbReference>
<keyword evidence="7" id="KW-0227">DNA damage</keyword>
<dbReference type="AlphaFoldDB" id="A0A8C5QGX5"/>
<dbReference type="Proteomes" id="UP000694569">
    <property type="component" value="Unplaced"/>
</dbReference>
<dbReference type="PROSITE" id="PS00841">
    <property type="entry name" value="XPG_1"/>
    <property type="match status" value="1"/>
</dbReference>
<dbReference type="GO" id="GO:0006260">
    <property type="term" value="P:DNA replication"/>
    <property type="evidence" value="ECO:0007669"/>
    <property type="project" value="UniProtKB-KW"/>
</dbReference>
<dbReference type="InterPro" id="IPR036279">
    <property type="entry name" value="5-3_exonuclease_C_sf"/>
</dbReference>
<dbReference type="GO" id="GO:0003677">
    <property type="term" value="F:DNA binding"/>
    <property type="evidence" value="ECO:0007669"/>
    <property type="project" value="InterPro"/>
</dbReference>
<dbReference type="SUPFAM" id="SSF47807">
    <property type="entry name" value="5' to 3' exonuclease, C-terminal subdomain"/>
    <property type="match status" value="1"/>
</dbReference>
<dbReference type="InterPro" id="IPR006084">
    <property type="entry name" value="XPG/Rad2"/>
</dbReference>
<evidence type="ECO:0000259" key="18">
    <source>
        <dbReference type="SMART" id="SM00484"/>
    </source>
</evidence>
<evidence type="ECO:0000256" key="12">
    <source>
        <dbReference type="ARBA" id="ARBA00023204"/>
    </source>
</evidence>
<dbReference type="Ensembl" id="ENSLLET00000039477.1">
    <property type="protein sequence ID" value="ENSLLEP00000038006.1"/>
    <property type="gene ID" value="ENSLLEG00000024023.1"/>
</dbReference>
<evidence type="ECO:0000256" key="11">
    <source>
        <dbReference type="ARBA" id="ARBA00023128"/>
    </source>
</evidence>
<keyword evidence="6" id="KW-0255">Endonuclease</keyword>
<dbReference type="GeneTree" id="ENSGT00940000155807"/>
<keyword evidence="9" id="KW-0269">Exonuclease</keyword>
<feature type="transmembrane region" description="Helical" evidence="17">
    <location>
        <begin position="428"/>
        <end position="446"/>
    </location>
</feature>
<feature type="region of interest" description="Disordered" evidence="16">
    <location>
        <begin position="89"/>
        <end position="109"/>
    </location>
</feature>
<dbReference type="GO" id="GO:0005634">
    <property type="term" value="C:nucleus"/>
    <property type="evidence" value="ECO:0007669"/>
    <property type="project" value="TreeGrafter"/>
</dbReference>
<dbReference type="SMART" id="SM00485">
    <property type="entry name" value="XPGN"/>
    <property type="match status" value="1"/>
</dbReference>
<evidence type="ECO:0000313" key="21">
    <source>
        <dbReference type="Proteomes" id="UP000694569"/>
    </source>
</evidence>
<dbReference type="Pfam" id="PF00752">
    <property type="entry name" value="XPG_N"/>
    <property type="match status" value="1"/>
</dbReference>
<evidence type="ECO:0000256" key="2">
    <source>
        <dbReference type="ARBA" id="ARBA00022553"/>
    </source>
</evidence>
<keyword evidence="17" id="KW-0812">Transmembrane</keyword>
<dbReference type="PRINTS" id="PR00853">
    <property type="entry name" value="XPGRADSUPER"/>
</dbReference>
<keyword evidence="10" id="KW-0460">Magnesium</keyword>
<dbReference type="Gene3D" id="3.40.50.1010">
    <property type="entry name" value="5'-nuclease"/>
    <property type="match status" value="1"/>
</dbReference>
<dbReference type="GO" id="GO:0017108">
    <property type="term" value="F:5'-flap endonuclease activity"/>
    <property type="evidence" value="ECO:0007669"/>
    <property type="project" value="TreeGrafter"/>
</dbReference>
<comment type="cofactor">
    <cofactor evidence="1">
        <name>Mg(2+)</name>
        <dbReference type="ChEBI" id="CHEBI:18420"/>
    </cofactor>
</comment>